<name>A0A510UNJ4_ALIFS</name>
<sequence>MNFKCNHSKISFLSIFATHEKHGVISLEKLGSWNRAINKNNDSDFKCKEKSTMMDVHKEYKTRS</sequence>
<organism evidence="1 2">
    <name type="scientific">Aliivibrio fischeri</name>
    <name type="common">Vibrio fischeri</name>
    <dbReference type="NCBI Taxonomy" id="668"/>
    <lineage>
        <taxon>Bacteria</taxon>
        <taxon>Pseudomonadati</taxon>
        <taxon>Pseudomonadota</taxon>
        <taxon>Gammaproteobacteria</taxon>
        <taxon>Vibrionales</taxon>
        <taxon>Vibrionaceae</taxon>
        <taxon>Aliivibrio</taxon>
    </lineage>
</organism>
<dbReference type="Proteomes" id="UP000321787">
    <property type="component" value="Unassembled WGS sequence"/>
</dbReference>
<gene>
    <name evidence="1" type="ORF">AFI02nite_40720</name>
</gene>
<comment type="caution">
    <text evidence="1">The sequence shown here is derived from an EMBL/GenBank/DDBJ whole genome shotgun (WGS) entry which is preliminary data.</text>
</comment>
<evidence type="ECO:0000313" key="1">
    <source>
        <dbReference type="EMBL" id="GEK16036.1"/>
    </source>
</evidence>
<dbReference type="EMBL" id="BJTZ01000057">
    <property type="protein sequence ID" value="GEK16036.1"/>
    <property type="molecule type" value="Genomic_DNA"/>
</dbReference>
<proteinExistence type="predicted"/>
<protein>
    <submittedName>
        <fullName evidence="1">Uncharacterized protein</fullName>
    </submittedName>
</protein>
<evidence type="ECO:0000313" key="2">
    <source>
        <dbReference type="Proteomes" id="UP000321787"/>
    </source>
</evidence>
<dbReference type="AlphaFoldDB" id="A0A510UNJ4"/>
<accession>A0A510UNJ4</accession>
<reference evidence="1 2" key="1">
    <citation type="submission" date="2019-07" db="EMBL/GenBank/DDBJ databases">
        <title>Whole genome shotgun sequence of Aliivibrio fischeri NBRC 101058.</title>
        <authorList>
            <person name="Hosoyama A."/>
            <person name="Uohara A."/>
            <person name="Ohji S."/>
            <person name="Ichikawa N."/>
        </authorList>
    </citation>
    <scope>NUCLEOTIDE SEQUENCE [LARGE SCALE GENOMIC DNA]</scope>
    <source>
        <strain evidence="1 2">NBRC 101058</strain>
    </source>
</reference>